<dbReference type="GO" id="GO:0000981">
    <property type="term" value="F:DNA-binding transcription factor activity, RNA polymerase II-specific"/>
    <property type="evidence" value="ECO:0007669"/>
    <property type="project" value="InterPro"/>
</dbReference>
<evidence type="ECO:0000256" key="4">
    <source>
        <dbReference type="ARBA" id="ARBA00023242"/>
    </source>
</evidence>
<protein>
    <submittedName>
        <fullName evidence="8">Fungal-specific transcription factor domain-containing protein</fullName>
    </submittedName>
</protein>
<keyword evidence="2" id="KW-0479">Metal-binding</keyword>
<dbReference type="GO" id="GO:0005634">
    <property type="term" value="C:nucleus"/>
    <property type="evidence" value="ECO:0007669"/>
    <property type="project" value="UniProtKB-SubCell"/>
</dbReference>
<dbReference type="AlphaFoldDB" id="A0AAD7JCF2"/>
<sequence length="723" mass="81484">MSSDEEPDSHTSKQPRRPQRSCDFCRQRKNRGDGVTGSNGDAISQCSTCVGFGVPCTYRNPAKQRGRKIQLVEELKQKIVGLESKLRSLSVCSLCAQPLQPLQDVLLPPRYTSESGNTPEEDVSDDELIDSFRQIAVEAPDNFFGSASSSALLRSAIAVKEKYLGPPMVAPYRRRQVYWELLPWEKELYDRQPNYLYPASDLIHSLLELYFTNVNPIFPVLHRPSFESCVAGGLHLKDARFGATLLAVLALASRYSDDPRVLIDGKTSLSSGWKFVAQVEIVQKCSRPTIYQVQFWVLMALYSLGTSAPQVSAMYLGLGIHWLQHRGEHQRKREGYDFEYELWNRAFWCFFALDRMVCSFVGRPPTLHKEDYDIDPLLEVDDEYWERGFTQPLGKPSLLSYFACFIRLCEILGDTYRLYASKKVKTRMGWTGTDWEQATVAELDSTMNDYFHSIPPHLERDSDTTPGVLMDQRGNLDIMYHHLQIMIHRPYIHNQSPMAAPSLSICTMAARSVLCVSSLWIFRFKRLPSSPWLPNFLFVSSVILLLNIFGAKRAGVTMDPEKDKLDFAEVETALDILKIAELRGQIPGRLRDLIEELLSRDGPAPRNEVNRSPGESNKVFSVSASSVESPVSFSGAIEEVYAPQPQQLFEPGMSIEQLLAGTDPISWDSSGGVSSGLGLDDETMSMWMAAPTDFMNMKQWDVYMENMNGADADWSSIQPGTAS</sequence>
<dbReference type="PANTHER" id="PTHR46910">
    <property type="entry name" value="TRANSCRIPTION FACTOR PDR1"/>
    <property type="match status" value="1"/>
</dbReference>
<accession>A0AAD7JCF2</accession>
<dbReference type="GO" id="GO:0008270">
    <property type="term" value="F:zinc ion binding"/>
    <property type="evidence" value="ECO:0007669"/>
    <property type="project" value="InterPro"/>
</dbReference>
<dbReference type="SUPFAM" id="SSF57701">
    <property type="entry name" value="Zn2/Cys6 DNA-binding domain"/>
    <property type="match status" value="1"/>
</dbReference>
<dbReference type="Pfam" id="PF04082">
    <property type="entry name" value="Fungal_trans"/>
    <property type="match status" value="1"/>
</dbReference>
<evidence type="ECO:0000259" key="7">
    <source>
        <dbReference type="SMART" id="SM00906"/>
    </source>
</evidence>
<feature type="region of interest" description="Disordered" evidence="5">
    <location>
        <begin position="1"/>
        <end position="25"/>
    </location>
</feature>
<comment type="subcellular location">
    <subcellularLocation>
        <location evidence="1">Nucleus</location>
    </subcellularLocation>
</comment>
<feature type="domain" description="Zn(2)-C6 fungal-type" evidence="6">
    <location>
        <begin position="16"/>
        <end position="67"/>
    </location>
</feature>
<gene>
    <name evidence="8" type="ORF">DFH07DRAFT_883277</name>
</gene>
<evidence type="ECO:0000313" key="9">
    <source>
        <dbReference type="Proteomes" id="UP001215280"/>
    </source>
</evidence>
<dbReference type="GO" id="GO:0006351">
    <property type="term" value="P:DNA-templated transcription"/>
    <property type="evidence" value="ECO:0007669"/>
    <property type="project" value="InterPro"/>
</dbReference>
<evidence type="ECO:0000256" key="3">
    <source>
        <dbReference type="ARBA" id="ARBA00023125"/>
    </source>
</evidence>
<comment type="caution">
    <text evidence="8">The sequence shown here is derived from an EMBL/GenBank/DDBJ whole genome shotgun (WGS) entry which is preliminary data.</text>
</comment>
<dbReference type="GO" id="GO:0003677">
    <property type="term" value="F:DNA binding"/>
    <property type="evidence" value="ECO:0007669"/>
    <property type="project" value="UniProtKB-KW"/>
</dbReference>
<dbReference type="Pfam" id="PF00172">
    <property type="entry name" value="Zn_clus"/>
    <property type="match status" value="1"/>
</dbReference>
<dbReference type="InterPro" id="IPR001138">
    <property type="entry name" value="Zn2Cys6_DnaBD"/>
</dbReference>
<evidence type="ECO:0000313" key="8">
    <source>
        <dbReference type="EMBL" id="KAJ7761950.1"/>
    </source>
</evidence>
<dbReference type="InterPro" id="IPR050987">
    <property type="entry name" value="AtrR-like"/>
</dbReference>
<dbReference type="EMBL" id="JARJLG010000044">
    <property type="protein sequence ID" value="KAJ7761950.1"/>
    <property type="molecule type" value="Genomic_DNA"/>
</dbReference>
<keyword evidence="4" id="KW-0539">Nucleus</keyword>
<keyword evidence="3" id="KW-0238">DNA-binding</keyword>
<dbReference type="Gene3D" id="4.10.240.10">
    <property type="entry name" value="Zn(2)-C6 fungal-type DNA-binding domain"/>
    <property type="match status" value="1"/>
</dbReference>
<dbReference type="CDD" id="cd12148">
    <property type="entry name" value="fungal_TF_MHR"/>
    <property type="match status" value="1"/>
</dbReference>
<name>A0AAD7JCF2_9AGAR</name>
<dbReference type="SMART" id="SM00906">
    <property type="entry name" value="Fungal_trans"/>
    <property type="match status" value="1"/>
</dbReference>
<evidence type="ECO:0000256" key="2">
    <source>
        <dbReference type="ARBA" id="ARBA00022723"/>
    </source>
</evidence>
<proteinExistence type="predicted"/>
<evidence type="ECO:0000259" key="6">
    <source>
        <dbReference type="SMART" id="SM00066"/>
    </source>
</evidence>
<feature type="domain" description="Xylanolytic transcriptional activator regulatory" evidence="7">
    <location>
        <begin position="312"/>
        <end position="383"/>
    </location>
</feature>
<reference evidence="8" key="1">
    <citation type="submission" date="2023-03" db="EMBL/GenBank/DDBJ databases">
        <title>Massive genome expansion in bonnet fungi (Mycena s.s.) driven by repeated elements and novel gene families across ecological guilds.</title>
        <authorList>
            <consortium name="Lawrence Berkeley National Laboratory"/>
            <person name="Harder C.B."/>
            <person name="Miyauchi S."/>
            <person name="Viragh M."/>
            <person name="Kuo A."/>
            <person name="Thoen E."/>
            <person name="Andreopoulos B."/>
            <person name="Lu D."/>
            <person name="Skrede I."/>
            <person name="Drula E."/>
            <person name="Henrissat B."/>
            <person name="Morin E."/>
            <person name="Kohler A."/>
            <person name="Barry K."/>
            <person name="LaButti K."/>
            <person name="Morin E."/>
            <person name="Salamov A."/>
            <person name="Lipzen A."/>
            <person name="Mereny Z."/>
            <person name="Hegedus B."/>
            <person name="Baldrian P."/>
            <person name="Stursova M."/>
            <person name="Weitz H."/>
            <person name="Taylor A."/>
            <person name="Grigoriev I.V."/>
            <person name="Nagy L.G."/>
            <person name="Martin F."/>
            <person name="Kauserud H."/>
        </authorList>
    </citation>
    <scope>NUCLEOTIDE SEQUENCE</scope>
    <source>
        <strain evidence="8">CBHHK188m</strain>
    </source>
</reference>
<evidence type="ECO:0000256" key="5">
    <source>
        <dbReference type="SAM" id="MobiDB-lite"/>
    </source>
</evidence>
<dbReference type="InterPro" id="IPR007219">
    <property type="entry name" value="XnlR_reg_dom"/>
</dbReference>
<evidence type="ECO:0000256" key="1">
    <source>
        <dbReference type="ARBA" id="ARBA00004123"/>
    </source>
</evidence>
<keyword evidence="9" id="KW-1185">Reference proteome</keyword>
<dbReference type="PANTHER" id="PTHR46910:SF3">
    <property type="entry name" value="HALOTOLERANCE PROTEIN 9-RELATED"/>
    <property type="match status" value="1"/>
</dbReference>
<dbReference type="InterPro" id="IPR036864">
    <property type="entry name" value="Zn2-C6_fun-type_DNA-bd_sf"/>
</dbReference>
<dbReference type="CDD" id="cd00067">
    <property type="entry name" value="GAL4"/>
    <property type="match status" value="1"/>
</dbReference>
<organism evidence="8 9">
    <name type="scientific">Mycena maculata</name>
    <dbReference type="NCBI Taxonomy" id="230809"/>
    <lineage>
        <taxon>Eukaryota</taxon>
        <taxon>Fungi</taxon>
        <taxon>Dikarya</taxon>
        <taxon>Basidiomycota</taxon>
        <taxon>Agaricomycotina</taxon>
        <taxon>Agaricomycetes</taxon>
        <taxon>Agaricomycetidae</taxon>
        <taxon>Agaricales</taxon>
        <taxon>Marasmiineae</taxon>
        <taxon>Mycenaceae</taxon>
        <taxon>Mycena</taxon>
    </lineage>
</organism>
<dbReference type="SMART" id="SM00066">
    <property type="entry name" value="GAL4"/>
    <property type="match status" value="1"/>
</dbReference>
<dbReference type="Proteomes" id="UP001215280">
    <property type="component" value="Unassembled WGS sequence"/>
</dbReference>